<gene>
    <name evidence="2" type="ORF">IAB14_07110</name>
</gene>
<proteinExistence type="predicted"/>
<dbReference type="Proteomes" id="UP000886891">
    <property type="component" value="Unassembled WGS sequence"/>
</dbReference>
<evidence type="ECO:0000313" key="2">
    <source>
        <dbReference type="EMBL" id="HIV00864.1"/>
    </source>
</evidence>
<feature type="compositionally biased region" description="Basic and acidic residues" evidence="1">
    <location>
        <begin position="106"/>
        <end position="200"/>
    </location>
</feature>
<reference evidence="2" key="2">
    <citation type="journal article" date="2021" name="PeerJ">
        <title>Extensive microbial diversity within the chicken gut microbiome revealed by metagenomics and culture.</title>
        <authorList>
            <person name="Gilroy R."/>
            <person name="Ravi A."/>
            <person name="Getino M."/>
            <person name="Pursley I."/>
            <person name="Horton D.L."/>
            <person name="Alikhan N.F."/>
            <person name="Baker D."/>
            <person name="Gharbi K."/>
            <person name="Hall N."/>
            <person name="Watson M."/>
            <person name="Adriaenssens E.M."/>
            <person name="Foster-Nyarko E."/>
            <person name="Jarju S."/>
            <person name="Secka A."/>
            <person name="Antonio M."/>
            <person name="Oren A."/>
            <person name="Chaudhuri R.R."/>
            <person name="La Ragione R."/>
            <person name="Hildebrand F."/>
            <person name="Pallen M.J."/>
        </authorList>
    </citation>
    <scope>NUCLEOTIDE SEQUENCE</scope>
    <source>
        <strain evidence="2">23406</strain>
    </source>
</reference>
<dbReference type="InterPro" id="IPR032774">
    <property type="entry name" value="WG_beta_rep"/>
</dbReference>
<sequence length="344" mass="39798">MANNRHRHKKRFSPADTYVPPYDAMLLAESVDTLTLTDEVREKLRKGNINTLLDIAKRETKDFYRIPTFNKKNLFELKKAAEAKGIGLKPDTPRPEPNVQPQADAENARQKEASAKQERSDKKLEKGDRKKDNRNPEVRKDGRASDRNSESRKETAKSSDRSVDERRHQKEKDRSRERVDIRNKKGNREEPLSEQKMKEERRKKRPVRVAPPPIHDIYIKINKNGKWGFADRSGKEVIAPIYDEVFMFKEDVCCFERDELFGYIDRQGNEIIAPVYECAASFSEGYACVFKGGVCGYIDKEGNAVIDFQYDAGTPVIDGNCRVKKNGKWGELYIDRPNEVRWII</sequence>
<feature type="region of interest" description="Disordered" evidence="1">
    <location>
        <begin position="85"/>
        <end position="208"/>
    </location>
</feature>
<reference evidence="2" key="1">
    <citation type="submission" date="2020-10" db="EMBL/GenBank/DDBJ databases">
        <authorList>
            <person name="Gilroy R."/>
        </authorList>
    </citation>
    <scope>NUCLEOTIDE SEQUENCE</scope>
    <source>
        <strain evidence="2">23406</strain>
    </source>
</reference>
<dbReference type="PANTHER" id="PTHR37841:SF1">
    <property type="entry name" value="DUF3298 DOMAIN-CONTAINING PROTEIN"/>
    <property type="match status" value="1"/>
</dbReference>
<organism evidence="2 3">
    <name type="scientific">Candidatus Stercoripulliclostridium merdipullorum</name>
    <dbReference type="NCBI Taxonomy" id="2840952"/>
    <lineage>
        <taxon>Bacteria</taxon>
        <taxon>Bacillati</taxon>
        <taxon>Bacillota</taxon>
        <taxon>Clostridia</taxon>
        <taxon>Eubacteriales</taxon>
        <taxon>Candidatus Stercoripulliclostridium</taxon>
    </lineage>
</organism>
<accession>A0A9D1SY46</accession>
<dbReference type="SUPFAM" id="SSF69360">
    <property type="entry name" value="Cell wall binding repeat"/>
    <property type="match status" value="1"/>
</dbReference>
<evidence type="ECO:0000256" key="1">
    <source>
        <dbReference type="SAM" id="MobiDB-lite"/>
    </source>
</evidence>
<evidence type="ECO:0000313" key="3">
    <source>
        <dbReference type="Proteomes" id="UP000886891"/>
    </source>
</evidence>
<dbReference type="Gene3D" id="1.10.150.20">
    <property type="entry name" value="5' to 3' exonuclease, C-terminal subdomain"/>
    <property type="match status" value="1"/>
</dbReference>
<dbReference type="SUPFAM" id="SSF47789">
    <property type="entry name" value="C-terminal domain of RNA polymerase alpha subunit"/>
    <property type="match status" value="1"/>
</dbReference>
<dbReference type="Pfam" id="PF14903">
    <property type="entry name" value="WG_beta_rep"/>
    <property type="match status" value="3"/>
</dbReference>
<dbReference type="EMBL" id="DVOH01000057">
    <property type="protein sequence ID" value="HIV00864.1"/>
    <property type="molecule type" value="Genomic_DNA"/>
</dbReference>
<protein>
    <submittedName>
        <fullName evidence="2">WG repeat-containing protein</fullName>
    </submittedName>
</protein>
<name>A0A9D1SY46_9FIRM</name>
<comment type="caution">
    <text evidence="2">The sequence shown here is derived from an EMBL/GenBank/DDBJ whole genome shotgun (WGS) entry which is preliminary data.</text>
</comment>
<dbReference type="PANTHER" id="PTHR37841">
    <property type="entry name" value="GLR2918 PROTEIN"/>
    <property type="match status" value="1"/>
</dbReference>
<dbReference type="AlphaFoldDB" id="A0A9D1SY46"/>